<dbReference type="OrthoDB" id="639821at2"/>
<evidence type="ECO:0000256" key="1">
    <source>
        <dbReference type="SAM" id="MobiDB-lite"/>
    </source>
</evidence>
<dbReference type="RefSeq" id="WP_116849871.1">
    <property type="nucleotide sequence ID" value="NZ_QTJU01000018.1"/>
</dbReference>
<accession>A0A3E1NCR0</accession>
<name>A0A3E1NCR0_9BACT</name>
<dbReference type="AlphaFoldDB" id="A0A3E1NCR0"/>
<feature type="compositionally biased region" description="Pro residues" evidence="1">
    <location>
        <begin position="270"/>
        <end position="287"/>
    </location>
</feature>
<feature type="compositionally biased region" description="Low complexity" evidence="1">
    <location>
        <begin position="170"/>
        <end position="184"/>
    </location>
</feature>
<evidence type="ECO:0000313" key="2">
    <source>
        <dbReference type="EMBL" id="RFM25617.1"/>
    </source>
</evidence>
<sequence length="409" mass="44689">MAVCPLLLPAQDLTGIWRGTFVNTTGMAGEKYKYEIQMKQSPKHSLEGVTYSYSYASKVFYGKADLQGIFMDKTGNLIVKENKMIEFKVTDASTPCLMTCYLQYHKEGALEYLEGTYSSVTMTLGTDCGTGRVYLERVQNSDFTKEDFLLRKERRSPQRIKPGADDNLVDSAATTAKPAPDKPSGTPKDSTATAAKPRSKTPATTKPGNKTTTKPGNSSTAKTTKPKPAAPSATPKRSTTPATGTARTQTPRADTARHKPDASIATVTPPADPPVSTPKTLAPPRPLPVPRIIAERENKLVKTIVTHSPDIKIQLYDNGEIDDDTITVYHNNEVVVYKKRLSNEAINITLGLQEGVNTHELVMVADNLGRIPPNTALMVVTTGGKRYELFISSTEQRNAKVVIEYQPQP</sequence>
<dbReference type="EMBL" id="QTJU01000018">
    <property type="protein sequence ID" value="RFM25617.1"/>
    <property type="molecule type" value="Genomic_DNA"/>
</dbReference>
<feature type="compositionally biased region" description="Low complexity" evidence="1">
    <location>
        <begin position="200"/>
        <end position="253"/>
    </location>
</feature>
<proteinExistence type="predicted"/>
<reference evidence="2 3" key="1">
    <citation type="submission" date="2018-08" db="EMBL/GenBank/DDBJ databases">
        <title>Chitinophagaceae sp. K23C18032701, a novel bacterium isolated from forest soil.</title>
        <authorList>
            <person name="Wang C."/>
        </authorList>
    </citation>
    <scope>NUCLEOTIDE SEQUENCE [LARGE SCALE GENOMIC DNA]</scope>
    <source>
        <strain evidence="2 3">K23C18032701</strain>
    </source>
</reference>
<dbReference type="Proteomes" id="UP000261284">
    <property type="component" value="Unassembled WGS sequence"/>
</dbReference>
<keyword evidence="3" id="KW-1185">Reference proteome</keyword>
<organism evidence="2 3">
    <name type="scientific">Deminuibacter soli</name>
    <dbReference type="NCBI Taxonomy" id="2291815"/>
    <lineage>
        <taxon>Bacteria</taxon>
        <taxon>Pseudomonadati</taxon>
        <taxon>Bacteroidota</taxon>
        <taxon>Chitinophagia</taxon>
        <taxon>Chitinophagales</taxon>
        <taxon>Chitinophagaceae</taxon>
        <taxon>Deminuibacter</taxon>
    </lineage>
</organism>
<gene>
    <name evidence="2" type="ORF">DXN05_24075</name>
</gene>
<comment type="caution">
    <text evidence="2">The sequence shown here is derived from an EMBL/GenBank/DDBJ whole genome shotgun (WGS) entry which is preliminary data.</text>
</comment>
<feature type="region of interest" description="Disordered" evidence="1">
    <location>
        <begin position="153"/>
        <end position="287"/>
    </location>
</feature>
<evidence type="ECO:0000313" key="3">
    <source>
        <dbReference type="Proteomes" id="UP000261284"/>
    </source>
</evidence>
<protein>
    <submittedName>
        <fullName evidence="2">Uncharacterized protein</fullName>
    </submittedName>
</protein>